<evidence type="ECO:0000313" key="3">
    <source>
        <dbReference type="Proteomes" id="UP000029861"/>
    </source>
</evidence>
<evidence type="ECO:0000313" key="1">
    <source>
        <dbReference type="EMBL" id="TLD80033.1"/>
    </source>
</evidence>
<evidence type="ECO:0000313" key="4">
    <source>
        <dbReference type="Proteomes" id="UP000029878"/>
    </source>
</evidence>
<reference evidence="2" key="2">
    <citation type="submission" date="2018-04" db="EMBL/GenBank/DDBJ databases">
        <authorList>
            <person name="Sheh A."/>
            <person name="Shen Z."/>
            <person name="Mannion A.J."/>
            <person name="Fox J.G."/>
        </authorList>
    </citation>
    <scope>NUCLEOTIDE SEQUENCE</scope>
    <source>
        <strain evidence="2">ATCC 49310</strain>
    </source>
</reference>
<organism evidence="2 3">
    <name type="scientific">Helicobacter trogontum</name>
    <dbReference type="NCBI Taxonomy" id="50960"/>
    <lineage>
        <taxon>Bacteria</taxon>
        <taxon>Pseudomonadati</taxon>
        <taxon>Campylobacterota</taxon>
        <taxon>Epsilonproteobacteria</taxon>
        <taxon>Campylobacterales</taxon>
        <taxon>Helicobacteraceae</taxon>
        <taxon>Helicobacter</taxon>
    </lineage>
</organism>
<name>A0A4U8T5S1_9HELI</name>
<gene>
    <name evidence="2" type="ORF">LS80_009705</name>
    <name evidence="1" type="ORF">LS81_009825</name>
</gene>
<evidence type="ECO:0000313" key="2">
    <source>
        <dbReference type="EMBL" id="TLD94885.1"/>
    </source>
</evidence>
<accession>A0A4U8T5S1</accession>
<sequence>MVMLILDKNFQVVGGIGVCCSERGDDVLIKCTKHVKNCGITSQVVYLKAETPSDRKWLGGNSEKFYYNGISIVEIDEDDFI</sequence>
<reference evidence="3 4" key="1">
    <citation type="journal article" date="2014" name="Genome Announc.">
        <title>Draft genome sequences of eight enterohepatic helicobacter species isolated from both laboratory and wild rodents.</title>
        <authorList>
            <person name="Sheh A."/>
            <person name="Shen Z."/>
            <person name="Fox J.G."/>
        </authorList>
    </citation>
    <scope>NUCLEOTIDE SEQUENCE [LARGE SCALE GENOMIC DNA]</scope>
    <source>
        <strain evidence="2 3">ATCC 49310</strain>
        <strain evidence="1 4">ATCC 700114</strain>
    </source>
</reference>
<proteinExistence type="predicted"/>
<protein>
    <submittedName>
        <fullName evidence="2">Uncharacterized protein</fullName>
    </submittedName>
</protein>
<dbReference type="STRING" id="50960.LS81_07820"/>
<comment type="caution">
    <text evidence="2">The sequence shown here is derived from an EMBL/GenBank/DDBJ whole genome shotgun (WGS) entry which is preliminary data.</text>
</comment>
<dbReference type="Proteomes" id="UP000029861">
    <property type="component" value="Unassembled WGS sequence"/>
</dbReference>
<dbReference type="AlphaFoldDB" id="A0A4U8T5S1"/>
<dbReference type="Proteomes" id="UP000029878">
    <property type="component" value="Unassembled WGS sequence"/>
</dbReference>
<dbReference type="EMBL" id="JRPK02000053">
    <property type="protein sequence ID" value="TLD94885.1"/>
    <property type="molecule type" value="Genomic_DNA"/>
</dbReference>
<dbReference type="EMBL" id="JRPL02000038">
    <property type="protein sequence ID" value="TLD80033.1"/>
    <property type="molecule type" value="Genomic_DNA"/>
</dbReference>
<dbReference type="OrthoDB" id="5326462at2"/>